<dbReference type="AlphaFoldDB" id="A0AAT9H3J4"/>
<dbReference type="EMBL" id="AP031573">
    <property type="protein sequence ID" value="BFM44033.1"/>
    <property type="molecule type" value="Genomic_DNA"/>
</dbReference>
<feature type="chain" id="PRO_5043803918" evidence="1">
    <location>
        <begin position="21"/>
        <end position="1113"/>
    </location>
</feature>
<proteinExistence type="predicted"/>
<name>A0AAT9H3J4_9FLAO</name>
<keyword evidence="1" id="KW-0732">Signal</keyword>
<accession>A0AAT9H3J4</accession>
<organism evidence="2">
    <name type="scientific">Flavobacterium sp. CFS9</name>
    <dbReference type="NCBI Taxonomy" id="3143118"/>
    <lineage>
        <taxon>Bacteria</taxon>
        <taxon>Pseudomonadati</taxon>
        <taxon>Bacteroidota</taxon>
        <taxon>Flavobacteriia</taxon>
        <taxon>Flavobacteriales</taxon>
        <taxon>Flavobacteriaceae</taxon>
        <taxon>Flavobacterium</taxon>
    </lineage>
</organism>
<evidence type="ECO:0000313" key="2">
    <source>
        <dbReference type="EMBL" id="BFM44033.1"/>
    </source>
</evidence>
<evidence type="ECO:0000256" key="1">
    <source>
        <dbReference type="SAM" id="SignalP"/>
    </source>
</evidence>
<protein>
    <submittedName>
        <fullName evidence="2">Uncharacterized protein</fullName>
    </submittedName>
</protein>
<reference evidence="2" key="1">
    <citation type="submission" date="2024-05" db="EMBL/GenBank/DDBJ databases">
        <title>Whole-Genome Sequence of CFS9, a Potential Fish Probiotic Isolated from the Body Surface of Silurus asotus.</title>
        <authorList>
            <person name="Kojima M."/>
            <person name="Tobioka K."/>
            <person name="Yokota K."/>
            <person name="Nakatani H."/>
            <person name="Hori K."/>
            <person name="Tamaru Y."/>
            <person name="Okazaki F."/>
        </authorList>
    </citation>
    <scope>NUCLEOTIDE SEQUENCE</scope>
    <source>
        <strain evidence="2">CFS9</strain>
    </source>
</reference>
<sequence length="1113" mass="126133">MPMKKITLLFLLFFTIYGTAQKSAPVAGDIITLLDLLTKDYTINPENLDENVITDRAKVLAILKAYVPDFSSSVLFISSHKDIEKIKNYEEALRSFSSSGVSVNEKYTVNKAVEEYVAKYDSLKELKRDYYTSRFDYDNNQLLQLSVKLKENNPYLAVMVQAFSTKYDAINRGDYDKYSKRSNSISVNKGFPIAGGLGLEVIIDELAKFIAEGIKKELTLYAVEKIRNYLTYPEPDNYAYELLAIMPETTEYLKSFTADQLVNINDQLKQHIENDLNSILKNMANLRHTPKVTALISKYPDLDFAFEGLELLPRLKEIKNPVDYFGILENSRMLNTWSISPNTTKYNIAQGIKLLSMMAYSLTVIESGEQRFLTVDALTTYASDKNFYLLYIGLLHQQNRNYYNVNFKNNAGVKQEINFRKIMSVVPADNLFLLEQKKEVFQRVLVPVLENAEKIYNLSQELKQHKTSETKSYENVYSFVDSFINITDELGRSLDILAHEGIFGSEHLSFSISSKLKPYTKASRFANLIVLDLQQKKYSAALTTALKLPLALTEKNDSQNELLKIESVIRDKVTSYNLISAFTIDMSAYDAQIMSVIKAETDKLLILYQYLPTEGYSKAENSLESLISLSDAMSVSFNKNLAQNAIQQMKTELSQKKLKLAQMPGLEKLFTADIRNMNKKKVNELLNSANSYLLSFQLYIPPIYATLHDEINSFRTYVLSLREDFQLADVQREVDSLKNNLMSSNLEVDLAKTTLAEEILAIDFSSADQAIIDAAKFASEEFNHFGSTLPSDFSQLKLDISTFKSNVETLARVAPLDRATLVLYINSLKSSVERDKIKLLNYLILDAVKNSKAYLKLKGDYKYASIISMIDNDLQNYAEAYFDYFVFNEPLQVDIEKDLYAKLKIILPQLTENTNIKDDVALRLLGFLNDMAISKNSEDVKTAIQNFAEPTGTSSLKEYSKFNISLNTYPGILAGWEYSDPKSEANFVGITAPVGLYAQFFPMEKWGSIGIFIPIIDIGAPVRVRLDSDRDTESLPEFDFADIFSPGLYISYGFPKSPFAVNFGVQYGPKLRNIPEADNGSGTQSFTSLESYRIGFGFLIDIPILTIFNKAKF</sequence>
<feature type="signal peptide" evidence="1">
    <location>
        <begin position="1"/>
        <end position="20"/>
    </location>
</feature>
<gene>
    <name evidence="2" type="ORF">CFS9_26740</name>
</gene>